<feature type="transmembrane region" description="Helical" evidence="6">
    <location>
        <begin position="440"/>
        <end position="460"/>
    </location>
</feature>
<protein>
    <submittedName>
        <fullName evidence="8">Putative atp synthase f0 protein</fullName>
    </submittedName>
</protein>
<feature type="domain" description="Major facilitator superfamily (MFS) profile" evidence="7">
    <location>
        <begin position="43"/>
        <end position="500"/>
    </location>
</feature>
<dbReference type="OrthoDB" id="194139at2759"/>
<feature type="transmembrane region" description="Helical" evidence="6">
    <location>
        <begin position="201"/>
        <end position="223"/>
    </location>
</feature>
<dbReference type="GO" id="GO:0022857">
    <property type="term" value="F:transmembrane transporter activity"/>
    <property type="evidence" value="ECO:0007669"/>
    <property type="project" value="InterPro"/>
</dbReference>
<keyword evidence="2 6" id="KW-0812">Transmembrane</keyword>
<feature type="transmembrane region" description="Helical" evidence="6">
    <location>
        <begin position="343"/>
        <end position="369"/>
    </location>
</feature>
<dbReference type="EMBL" id="KB932984">
    <property type="protein sequence ID" value="EOO01643.1"/>
    <property type="molecule type" value="Genomic_DNA"/>
</dbReference>
<feature type="transmembrane region" description="Helical" evidence="6">
    <location>
        <begin position="109"/>
        <end position="129"/>
    </location>
</feature>
<evidence type="ECO:0000256" key="6">
    <source>
        <dbReference type="SAM" id="Phobius"/>
    </source>
</evidence>
<keyword evidence="3 6" id="KW-1133">Transmembrane helix</keyword>
<proteinExistence type="predicted"/>
<feature type="transmembrane region" description="Helical" evidence="6">
    <location>
        <begin position="136"/>
        <end position="158"/>
    </location>
</feature>
<evidence type="ECO:0000313" key="8">
    <source>
        <dbReference type="EMBL" id="EOO01643.1"/>
    </source>
</evidence>
<evidence type="ECO:0000313" key="9">
    <source>
        <dbReference type="Proteomes" id="UP000014074"/>
    </source>
</evidence>
<dbReference type="InterPro" id="IPR011701">
    <property type="entry name" value="MFS"/>
</dbReference>
<keyword evidence="4 6" id="KW-0472">Membrane</keyword>
<comment type="subcellular location">
    <subcellularLocation>
        <location evidence="1">Membrane</location>
        <topology evidence="1">Multi-pass membrane protein</topology>
    </subcellularLocation>
</comment>
<organism evidence="8 9">
    <name type="scientific">Phaeoacremonium minimum (strain UCR-PA7)</name>
    <name type="common">Esca disease fungus</name>
    <name type="synonym">Togninia minima</name>
    <dbReference type="NCBI Taxonomy" id="1286976"/>
    <lineage>
        <taxon>Eukaryota</taxon>
        <taxon>Fungi</taxon>
        <taxon>Dikarya</taxon>
        <taxon>Ascomycota</taxon>
        <taxon>Pezizomycotina</taxon>
        <taxon>Sordariomycetes</taxon>
        <taxon>Sordariomycetidae</taxon>
        <taxon>Togniniales</taxon>
        <taxon>Togniniaceae</taxon>
        <taxon>Phaeoacremonium</taxon>
    </lineage>
</organism>
<gene>
    <name evidence="8" type="ORF">UCRPA7_2851</name>
</gene>
<dbReference type="Pfam" id="PF07690">
    <property type="entry name" value="MFS_1"/>
    <property type="match status" value="1"/>
</dbReference>
<evidence type="ECO:0000256" key="5">
    <source>
        <dbReference type="SAM" id="MobiDB-lite"/>
    </source>
</evidence>
<evidence type="ECO:0000256" key="2">
    <source>
        <dbReference type="ARBA" id="ARBA00022692"/>
    </source>
</evidence>
<dbReference type="SUPFAM" id="SSF103473">
    <property type="entry name" value="MFS general substrate transporter"/>
    <property type="match status" value="1"/>
</dbReference>
<dbReference type="GO" id="GO:0016020">
    <property type="term" value="C:membrane"/>
    <property type="evidence" value="ECO:0007669"/>
    <property type="project" value="UniProtKB-SubCell"/>
</dbReference>
<evidence type="ECO:0000256" key="1">
    <source>
        <dbReference type="ARBA" id="ARBA00004141"/>
    </source>
</evidence>
<sequence>MATAMPDEPDREISENTPLLTQAEDEDVVEQEQDPRDLYRTSVLVLCFIIMFLLSFSLNICTPAWNAIMEAIICGELNPEISDQLTFTDENPICKGPDVQGRLAMLRGWSATIECIPGIFLAMPLGLLADKWGRRPVLFLSFLGTFLMFLWYEVVFLFGWPVWVVLLGPLWMVVGGSSAVGVSMLYTYLADVSHPDELASWLFRFASIFLIGELLATPLSGFLLSFNAWYPLIVGIACFAFSLILILFLPETLVIRQWHDAKSGRTPSTSPDRSGEHAKKTKWQKAVELMREQADDITKFIWGNKRVVLLIFPLVFMILGKFVQELLLQYATKRYNWTWSRAAYLVTIKSASFLILMIAILPAVSLFCLKVLKMSPMSKDLWLSRWSGVLLVIGALFIAFAASPFLMAIGLIFMSAGSGYASLLRSLLNSLVEPHHVATVNTLIGFIDTVGLMVISPVLSQALRTGVNLGGAWIGLPFMVASLLFIVSTGIVFAFKLPPQPAGRQQQSA</sequence>
<dbReference type="HOGENOM" id="CLU_013756_4_1_1"/>
<dbReference type="KEGG" id="tmn:UCRPA7_2851"/>
<feature type="transmembrane region" description="Helical" evidence="6">
    <location>
        <begin position="472"/>
        <end position="495"/>
    </location>
</feature>
<evidence type="ECO:0000256" key="4">
    <source>
        <dbReference type="ARBA" id="ARBA00023136"/>
    </source>
</evidence>
<dbReference type="InterPro" id="IPR036259">
    <property type="entry name" value="MFS_trans_sf"/>
</dbReference>
<feature type="transmembrane region" description="Helical" evidence="6">
    <location>
        <begin position="170"/>
        <end position="189"/>
    </location>
</feature>
<name>R8BQI6_PHAM7</name>
<feature type="transmembrane region" description="Helical" evidence="6">
    <location>
        <begin position="307"/>
        <end position="323"/>
    </location>
</feature>
<dbReference type="Proteomes" id="UP000014074">
    <property type="component" value="Unassembled WGS sequence"/>
</dbReference>
<evidence type="ECO:0000256" key="3">
    <source>
        <dbReference type="ARBA" id="ARBA00022989"/>
    </source>
</evidence>
<feature type="region of interest" description="Disordered" evidence="5">
    <location>
        <begin position="1"/>
        <end position="33"/>
    </location>
</feature>
<accession>R8BQI6</accession>
<dbReference type="PANTHER" id="PTHR23507">
    <property type="entry name" value="ZGC:174356"/>
    <property type="match status" value="1"/>
</dbReference>
<feature type="transmembrane region" description="Helical" evidence="6">
    <location>
        <begin position="43"/>
        <end position="60"/>
    </location>
</feature>
<dbReference type="InterPro" id="IPR005829">
    <property type="entry name" value="Sugar_transporter_CS"/>
</dbReference>
<feature type="compositionally biased region" description="Acidic residues" evidence="5">
    <location>
        <begin position="23"/>
        <end position="32"/>
    </location>
</feature>
<dbReference type="eggNOG" id="ENOG502QWBF">
    <property type="taxonomic scope" value="Eukaryota"/>
</dbReference>
<reference evidence="9" key="1">
    <citation type="journal article" date="2013" name="Genome Announc.">
        <title>Draft genome sequence of the ascomycete Phaeoacremonium aleophilum strain UCR-PA7, a causal agent of the esca disease complex in grapevines.</title>
        <authorList>
            <person name="Blanco-Ulate B."/>
            <person name="Rolshausen P."/>
            <person name="Cantu D."/>
        </authorList>
    </citation>
    <scope>NUCLEOTIDE SEQUENCE [LARGE SCALE GENOMIC DNA]</scope>
    <source>
        <strain evidence="9">UCR-PA7</strain>
    </source>
</reference>
<keyword evidence="9" id="KW-1185">Reference proteome</keyword>
<dbReference type="InterPro" id="IPR020846">
    <property type="entry name" value="MFS_dom"/>
</dbReference>
<evidence type="ECO:0000259" key="7">
    <source>
        <dbReference type="PROSITE" id="PS50850"/>
    </source>
</evidence>
<dbReference type="Gene3D" id="1.20.1250.20">
    <property type="entry name" value="MFS general substrate transporter like domains"/>
    <property type="match status" value="1"/>
</dbReference>
<feature type="transmembrane region" description="Helical" evidence="6">
    <location>
        <begin position="381"/>
        <end position="402"/>
    </location>
</feature>
<dbReference type="AlphaFoldDB" id="R8BQI6"/>
<dbReference type="PROSITE" id="PS00216">
    <property type="entry name" value="SUGAR_TRANSPORT_1"/>
    <property type="match status" value="1"/>
</dbReference>
<dbReference type="PANTHER" id="PTHR23507:SF1">
    <property type="entry name" value="FI18259P1-RELATED"/>
    <property type="match status" value="1"/>
</dbReference>
<feature type="transmembrane region" description="Helical" evidence="6">
    <location>
        <begin position="229"/>
        <end position="249"/>
    </location>
</feature>
<dbReference type="RefSeq" id="XP_007913585.1">
    <property type="nucleotide sequence ID" value="XM_007915394.1"/>
</dbReference>
<dbReference type="PROSITE" id="PS50850">
    <property type="entry name" value="MFS"/>
    <property type="match status" value="1"/>
</dbReference>
<dbReference type="GeneID" id="19323142"/>